<dbReference type="eggNOG" id="ENOG5032YVR">
    <property type="taxonomic scope" value="Bacteria"/>
</dbReference>
<dbReference type="Proteomes" id="UP000018445">
    <property type="component" value="Unassembled WGS sequence"/>
</dbReference>
<organism evidence="1 2">
    <name type="scientific">Acinetobacter venetianus (strain ATCC 31012 / DSM 23050 / BCRC 14357 / CCUG 45561 / CIP 110063 / KCTC 2702 / LMG 19082 / RAG-1)</name>
    <dbReference type="NCBI Taxonomy" id="1191460"/>
    <lineage>
        <taxon>Bacteria</taxon>
        <taxon>Pseudomonadati</taxon>
        <taxon>Pseudomonadota</taxon>
        <taxon>Gammaproteobacteria</taxon>
        <taxon>Moraxellales</taxon>
        <taxon>Moraxellaceae</taxon>
        <taxon>Acinetobacter</taxon>
    </lineage>
</organism>
<protein>
    <submittedName>
        <fullName evidence="1">Uncharacterized protein</fullName>
    </submittedName>
</protein>
<name>N8YJJ1_ACIVR</name>
<reference evidence="1 2" key="1">
    <citation type="submission" date="2013-02" db="EMBL/GenBank/DDBJ databases">
        <title>The Genome Sequence of Acinetobacter venetianus CIP 110063.</title>
        <authorList>
            <consortium name="The Broad Institute Genome Sequencing Platform"/>
            <consortium name="The Broad Institute Genome Sequencing Center for Infectious Disease"/>
            <person name="Cerqueira G."/>
            <person name="Feldgarden M."/>
            <person name="Courvalin P."/>
            <person name="Perichon B."/>
            <person name="Grillot-Courvalin C."/>
            <person name="Clermont D."/>
            <person name="Rocha E."/>
            <person name="Yoon E.-J."/>
            <person name="Nemec A."/>
            <person name="Walker B."/>
            <person name="Young S.K."/>
            <person name="Zeng Q."/>
            <person name="Gargeya S."/>
            <person name="Fitzgerald M."/>
            <person name="Haas B."/>
            <person name="Abouelleil A."/>
            <person name="Alvarado L."/>
            <person name="Arachchi H.M."/>
            <person name="Berlin A.M."/>
            <person name="Chapman S.B."/>
            <person name="Dewar J."/>
            <person name="Goldberg J."/>
            <person name="Griggs A."/>
            <person name="Gujja S."/>
            <person name="Hansen M."/>
            <person name="Howarth C."/>
            <person name="Imamovic A."/>
            <person name="Larimer J."/>
            <person name="McCowan C."/>
            <person name="Murphy C."/>
            <person name="Neiman D."/>
            <person name="Pearson M."/>
            <person name="Priest M."/>
            <person name="Roberts A."/>
            <person name="Saif S."/>
            <person name="Shea T."/>
            <person name="Sisk P."/>
            <person name="Sykes S."/>
            <person name="Wortman J."/>
            <person name="Nusbaum C."/>
            <person name="Birren B."/>
        </authorList>
    </citation>
    <scope>NUCLEOTIDE SEQUENCE [LARGE SCALE GENOMIC DNA]</scope>
    <source>
        <strain evidence="2">ATCC 31012 / DSM 23050 / BCRC 14357 / CCUG 45561 / CIP 110063 / KCTC 2702 / LMG 19082 / RAG-1</strain>
    </source>
</reference>
<dbReference type="PATRIC" id="fig|1191460.12.peg.1663"/>
<evidence type="ECO:0000313" key="1">
    <source>
        <dbReference type="EMBL" id="ENV36871.1"/>
    </source>
</evidence>
<dbReference type="HOGENOM" id="CLU_132650_0_0_6"/>
<gene>
    <name evidence="1" type="ORF">F959_01678</name>
</gene>
<dbReference type="EMBL" id="APPO01000013">
    <property type="protein sequence ID" value="ENV36871.1"/>
    <property type="molecule type" value="Genomic_DNA"/>
</dbReference>
<dbReference type="OrthoDB" id="6692211at2"/>
<comment type="caution">
    <text evidence="1">The sequence shown here is derived from an EMBL/GenBank/DDBJ whole genome shotgun (WGS) entry which is preliminary data.</text>
</comment>
<proteinExistence type="predicted"/>
<dbReference type="RefSeq" id="WP_004879066.1">
    <property type="nucleotide sequence ID" value="NZ_AKIQ01000062.1"/>
</dbReference>
<dbReference type="AlphaFoldDB" id="N8YJJ1"/>
<keyword evidence="2" id="KW-1185">Reference proteome</keyword>
<evidence type="ECO:0000313" key="2">
    <source>
        <dbReference type="Proteomes" id="UP000018445"/>
    </source>
</evidence>
<accession>N8YJJ1</accession>
<dbReference type="GeneID" id="58194555"/>
<sequence>MQLLPDDGSQNPQVIAGSIEALALIFFQKLQMKGYSLLQNDVLLALIEETKRYAGWATLSCQRGSTNIIQIDENLVLEAFEWVIIEPCLNANCDLIQAQLVEASRSMGGDGFGMTVSEAEQNYKEAKELMPKNAFVAPPFSFKTSEGN</sequence>